<accession>A0A6J3M3R7</accession>
<reference evidence="4" key="2">
    <citation type="submission" date="2020-04" db="EMBL/GenBank/DDBJ databases">
        <authorList>
            <consortium name="NCBI Genome Project"/>
        </authorList>
    </citation>
    <scope>NUCLEOTIDE SEQUENCE</scope>
    <source>
        <strain evidence="4">CBS 342.82</strain>
    </source>
</reference>
<evidence type="ECO:0008006" key="5">
    <source>
        <dbReference type="Google" id="ProtNLM"/>
    </source>
</evidence>
<dbReference type="AlphaFoldDB" id="A0A6J3M3R7"/>
<dbReference type="RefSeq" id="XP_033459712.1">
    <property type="nucleotide sequence ID" value="XM_033599675.1"/>
</dbReference>
<evidence type="ECO:0000313" key="4">
    <source>
        <dbReference type="RefSeq" id="XP_033459712.1"/>
    </source>
</evidence>
<sequence>MACLQILLELFIANISHATPSTAVCTVAKPAAAQAHQARRSTSNHKQNGPTQATDHHILHTLHHTCLLNGARPSGSSSDHRIDPMKPTSNLRPTKSRGNCNDAETHPHHRSLHAAETPAHSLLSNTQVSHPARLSFDKDRTSTSSSNRYEKPLGDDSQNLACAQYQLCSPPYSPTPSRKAGRAHGMTCSPDGYGWEHSLHDKR</sequence>
<evidence type="ECO:0000313" key="3">
    <source>
        <dbReference type="Proteomes" id="UP000504637"/>
    </source>
</evidence>
<proteinExistence type="predicted"/>
<feature type="chain" id="PRO_5026993424" description="Secreted protein" evidence="2">
    <location>
        <begin position="19"/>
        <end position="203"/>
    </location>
</feature>
<protein>
    <recommendedName>
        <fullName evidence="5">Secreted protein</fullName>
    </recommendedName>
</protein>
<name>A0A6J3M3R7_9PEZI</name>
<reference evidence="4" key="1">
    <citation type="submission" date="2020-01" db="EMBL/GenBank/DDBJ databases">
        <authorList>
            <consortium name="DOE Joint Genome Institute"/>
            <person name="Haridas S."/>
            <person name="Albert R."/>
            <person name="Binder M."/>
            <person name="Bloem J."/>
            <person name="Labutti K."/>
            <person name="Salamov A."/>
            <person name="Andreopoulos B."/>
            <person name="Baker S.E."/>
            <person name="Barry K."/>
            <person name="Bills G."/>
            <person name="Bluhm B.H."/>
            <person name="Cannon C."/>
            <person name="Castanera R."/>
            <person name="Culley D.E."/>
            <person name="Daum C."/>
            <person name="Ezra D."/>
            <person name="Gonzalez J.B."/>
            <person name="Henrissat B."/>
            <person name="Kuo A."/>
            <person name="Liang C."/>
            <person name="Lipzen A."/>
            <person name="Lutzoni F."/>
            <person name="Magnuson J."/>
            <person name="Mondo S."/>
            <person name="Nolan M."/>
            <person name="Ohm R."/>
            <person name="Pangilinan J."/>
            <person name="Park H.-J."/>
            <person name="Ramirez L."/>
            <person name="Alfaro M."/>
            <person name="Sun H."/>
            <person name="Tritt A."/>
            <person name="Yoshinaga Y."/>
            <person name="Zwiers L.-H."/>
            <person name="Turgeon B.G."/>
            <person name="Goodwin S.B."/>
            <person name="Spatafora J.W."/>
            <person name="Crous P.W."/>
            <person name="Grigoriev I.V."/>
        </authorList>
    </citation>
    <scope>NUCLEOTIDE SEQUENCE</scope>
    <source>
        <strain evidence="4">CBS 342.82</strain>
    </source>
</reference>
<dbReference type="GeneID" id="54357474"/>
<feature type="region of interest" description="Disordered" evidence="1">
    <location>
        <begin position="68"/>
        <end position="112"/>
    </location>
</feature>
<gene>
    <name evidence="4" type="ORF">K489DRAFT_213745</name>
</gene>
<evidence type="ECO:0000256" key="1">
    <source>
        <dbReference type="SAM" id="MobiDB-lite"/>
    </source>
</evidence>
<evidence type="ECO:0000256" key="2">
    <source>
        <dbReference type="SAM" id="SignalP"/>
    </source>
</evidence>
<keyword evidence="2" id="KW-0732">Signal</keyword>
<dbReference type="Proteomes" id="UP000504637">
    <property type="component" value="Unplaced"/>
</dbReference>
<organism evidence="4">
    <name type="scientific">Dissoconium aciculare CBS 342.82</name>
    <dbReference type="NCBI Taxonomy" id="1314786"/>
    <lineage>
        <taxon>Eukaryota</taxon>
        <taxon>Fungi</taxon>
        <taxon>Dikarya</taxon>
        <taxon>Ascomycota</taxon>
        <taxon>Pezizomycotina</taxon>
        <taxon>Dothideomycetes</taxon>
        <taxon>Dothideomycetidae</taxon>
        <taxon>Mycosphaerellales</taxon>
        <taxon>Dissoconiaceae</taxon>
        <taxon>Dissoconium</taxon>
    </lineage>
</organism>
<feature type="compositionally biased region" description="Polar residues" evidence="1">
    <location>
        <begin position="87"/>
        <end position="99"/>
    </location>
</feature>
<feature type="signal peptide" evidence="2">
    <location>
        <begin position="1"/>
        <end position="18"/>
    </location>
</feature>
<feature type="region of interest" description="Disordered" evidence="1">
    <location>
        <begin position="173"/>
        <end position="203"/>
    </location>
</feature>
<keyword evidence="3" id="KW-1185">Reference proteome</keyword>
<reference evidence="4" key="3">
    <citation type="submission" date="2025-08" db="UniProtKB">
        <authorList>
            <consortium name="RefSeq"/>
        </authorList>
    </citation>
    <scope>IDENTIFICATION</scope>
    <source>
        <strain evidence="4">CBS 342.82</strain>
    </source>
</reference>
<feature type="region of interest" description="Disordered" evidence="1">
    <location>
        <begin position="131"/>
        <end position="156"/>
    </location>
</feature>